<reference evidence="3 4" key="1">
    <citation type="submission" date="2020-04" db="EMBL/GenBank/DDBJ databases">
        <title>MicrobeNet Type strains.</title>
        <authorList>
            <person name="Nicholson A.C."/>
        </authorList>
    </citation>
    <scope>NUCLEOTIDE SEQUENCE [LARGE SCALE GENOMIC DNA]</scope>
    <source>
        <strain evidence="3 4">ATCC 23612</strain>
    </source>
</reference>
<dbReference type="EMBL" id="JAAXPG010000014">
    <property type="protein sequence ID" value="NKY99252.1"/>
    <property type="molecule type" value="Genomic_DNA"/>
</dbReference>
<name>A0A7X6MDG3_9ACTN</name>
<feature type="transmembrane region" description="Helical" evidence="2">
    <location>
        <begin position="87"/>
        <end position="105"/>
    </location>
</feature>
<feature type="compositionally biased region" description="Polar residues" evidence="1">
    <location>
        <begin position="39"/>
        <end position="48"/>
    </location>
</feature>
<comment type="caution">
    <text evidence="3">The sequence shown here is derived from an EMBL/GenBank/DDBJ whole genome shotgun (WGS) entry which is preliminary data.</text>
</comment>
<evidence type="ECO:0000313" key="3">
    <source>
        <dbReference type="EMBL" id="NKY99252.1"/>
    </source>
</evidence>
<feature type="transmembrane region" description="Helical" evidence="2">
    <location>
        <begin position="63"/>
        <end position="81"/>
    </location>
</feature>
<dbReference type="AlphaFoldDB" id="A0A7X6MDG3"/>
<accession>A0A7X6MDG3</accession>
<feature type="transmembrane region" description="Helical" evidence="2">
    <location>
        <begin position="215"/>
        <end position="239"/>
    </location>
</feature>
<feature type="transmembrane region" description="Helical" evidence="2">
    <location>
        <begin position="183"/>
        <end position="203"/>
    </location>
</feature>
<feature type="transmembrane region" description="Helical" evidence="2">
    <location>
        <begin position="136"/>
        <end position="157"/>
    </location>
</feature>
<organism evidence="3 4">
    <name type="scientific">Nocardiopsis alborubida</name>
    <dbReference type="NCBI Taxonomy" id="146802"/>
    <lineage>
        <taxon>Bacteria</taxon>
        <taxon>Bacillati</taxon>
        <taxon>Actinomycetota</taxon>
        <taxon>Actinomycetes</taxon>
        <taxon>Streptosporangiales</taxon>
        <taxon>Nocardiopsidaceae</taxon>
        <taxon>Nocardiopsis</taxon>
    </lineage>
</organism>
<proteinExistence type="predicted"/>
<evidence type="ECO:0000256" key="1">
    <source>
        <dbReference type="SAM" id="MobiDB-lite"/>
    </source>
</evidence>
<sequence>MARSDTTAARNLLGSPERTDATTSPDGATMTEYRPAHPVSTQPTQPEQPVNVKRAAMDAAGGPWGMVLSAIPALVFAGAIAFVPLPVAIGIAIALAVVIAVVQLWRGRPLSSVYGGVLGVVIAGGVVTWTGSANDFFVIGIWAALVVGVVALATNLMNRPVTGVVWNAVHGGTHAWRGDRPTLVAHHVATFAVLLMCVLRFAVQGWLYLADSTAWLAIADTVMGFPLTALVAVVVVWAFRRSTKRLVKPADAAAAARG</sequence>
<feature type="region of interest" description="Disordered" evidence="1">
    <location>
        <begin position="1"/>
        <end position="49"/>
    </location>
</feature>
<gene>
    <name evidence="3" type="ORF">HGB44_16500</name>
</gene>
<dbReference type="Proteomes" id="UP000553209">
    <property type="component" value="Unassembled WGS sequence"/>
</dbReference>
<keyword evidence="2" id="KW-0472">Membrane</keyword>
<protein>
    <submittedName>
        <fullName evidence="3">DUF3159 domain-containing protein</fullName>
    </submittedName>
</protein>
<dbReference type="Pfam" id="PF11361">
    <property type="entry name" value="DUF3159"/>
    <property type="match status" value="1"/>
</dbReference>
<keyword evidence="4" id="KW-1185">Reference proteome</keyword>
<keyword evidence="2" id="KW-0812">Transmembrane</keyword>
<dbReference type="InterPro" id="IPR016566">
    <property type="entry name" value="UCP010219"/>
</dbReference>
<evidence type="ECO:0000256" key="2">
    <source>
        <dbReference type="SAM" id="Phobius"/>
    </source>
</evidence>
<dbReference type="RefSeq" id="WP_061078684.1">
    <property type="nucleotide sequence ID" value="NZ_JAAXPG010000014.1"/>
</dbReference>
<feature type="transmembrane region" description="Helical" evidence="2">
    <location>
        <begin position="112"/>
        <end position="130"/>
    </location>
</feature>
<keyword evidence="2" id="KW-1133">Transmembrane helix</keyword>
<evidence type="ECO:0000313" key="4">
    <source>
        <dbReference type="Proteomes" id="UP000553209"/>
    </source>
</evidence>